<dbReference type="Proteomes" id="UP001492380">
    <property type="component" value="Unassembled WGS sequence"/>
</dbReference>
<feature type="transmembrane region" description="Helical" evidence="7">
    <location>
        <begin position="98"/>
        <end position="117"/>
    </location>
</feature>
<feature type="transmembrane region" description="Helical" evidence="7">
    <location>
        <begin position="194"/>
        <end position="215"/>
    </location>
</feature>
<dbReference type="InterPro" id="IPR051633">
    <property type="entry name" value="AceTr"/>
</dbReference>
<feature type="region of interest" description="Disordered" evidence="6">
    <location>
        <begin position="1"/>
        <end position="33"/>
    </location>
</feature>
<keyword evidence="5 7" id="KW-0472">Membrane</keyword>
<keyword evidence="9" id="KW-1185">Reference proteome</keyword>
<evidence type="ECO:0000256" key="3">
    <source>
        <dbReference type="ARBA" id="ARBA00022692"/>
    </source>
</evidence>
<evidence type="ECO:0000256" key="2">
    <source>
        <dbReference type="ARBA" id="ARBA00005587"/>
    </source>
</evidence>
<dbReference type="PANTHER" id="PTHR31123">
    <property type="entry name" value="ACCUMULATION OF DYADS PROTEIN 2-RELATED"/>
    <property type="match status" value="1"/>
</dbReference>
<evidence type="ECO:0000313" key="9">
    <source>
        <dbReference type="Proteomes" id="UP001492380"/>
    </source>
</evidence>
<evidence type="ECO:0000256" key="6">
    <source>
        <dbReference type="SAM" id="MobiDB-lite"/>
    </source>
</evidence>
<evidence type="ECO:0000256" key="1">
    <source>
        <dbReference type="ARBA" id="ARBA00004141"/>
    </source>
</evidence>
<protein>
    <submittedName>
        <fullName evidence="8">GPR1/FUN34/yaaH family-domain-containing protein</fullName>
    </submittedName>
</protein>
<keyword evidence="3 7" id="KW-0812">Transmembrane</keyword>
<evidence type="ECO:0000256" key="5">
    <source>
        <dbReference type="ARBA" id="ARBA00023136"/>
    </source>
</evidence>
<gene>
    <name evidence="8" type="ORF">HDK90DRAFT_325918</name>
</gene>
<feature type="transmembrane region" description="Helical" evidence="7">
    <location>
        <begin position="137"/>
        <end position="156"/>
    </location>
</feature>
<proteinExistence type="inferred from homology"/>
<name>A0ABR1YIF1_9PEZI</name>
<evidence type="ECO:0000256" key="7">
    <source>
        <dbReference type="SAM" id="Phobius"/>
    </source>
</evidence>
<dbReference type="InterPro" id="IPR000791">
    <property type="entry name" value="Gpr1/Fun34/SatP-like"/>
</dbReference>
<comment type="caution">
    <text evidence="8">The sequence shown here is derived from an EMBL/GenBank/DDBJ whole genome shotgun (WGS) entry which is preliminary data.</text>
</comment>
<accession>A0ABR1YIF1</accession>
<dbReference type="EMBL" id="JBBWRZ010000008">
    <property type="protein sequence ID" value="KAK8230577.1"/>
    <property type="molecule type" value="Genomic_DNA"/>
</dbReference>
<comment type="subcellular location">
    <subcellularLocation>
        <location evidence="1">Membrane</location>
        <topology evidence="1">Multi-pass membrane protein</topology>
    </subcellularLocation>
</comment>
<comment type="similarity">
    <text evidence="2">Belongs to the acetate uptake transporter (AceTr) (TC 2.A.96) family.</text>
</comment>
<keyword evidence="4 7" id="KW-1133">Transmembrane helix</keyword>
<dbReference type="PANTHER" id="PTHR31123:SF7">
    <property type="entry name" value="MARVEL DOMAIN-CONTAINING PROTEIN"/>
    <property type="match status" value="1"/>
</dbReference>
<dbReference type="Pfam" id="PF01184">
    <property type="entry name" value="Gpr1_Fun34_YaaH"/>
    <property type="match status" value="1"/>
</dbReference>
<evidence type="ECO:0000313" key="8">
    <source>
        <dbReference type="EMBL" id="KAK8230577.1"/>
    </source>
</evidence>
<organism evidence="8 9">
    <name type="scientific">Phyllosticta capitalensis</name>
    <dbReference type="NCBI Taxonomy" id="121624"/>
    <lineage>
        <taxon>Eukaryota</taxon>
        <taxon>Fungi</taxon>
        <taxon>Dikarya</taxon>
        <taxon>Ascomycota</taxon>
        <taxon>Pezizomycotina</taxon>
        <taxon>Dothideomycetes</taxon>
        <taxon>Dothideomycetes incertae sedis</taxon>
        <taxon>Botryosphaeriales</taxon>
        <taxon>Phyllostictaceae</taxon>
        <taxon>Phyllosticta</taxon>
    </lineage>
</organism>
<sequence>MRPHNADPVVQQLHPTKPQCCHSTSTTSSNPRRPCNLLPIAHQRFATQYVPCPPLSKRKIEQSQHEATLHTPFAIGAFATTLTTLSCSLMEWRGVTTTNAFVGNFLFLAGVGMVVSAQWEMARGNTWGYMTLSAYGLFYAGFGAVVTPAFGVAAAYGGDDTVEYNNAMGFYMTIWTVFNTIFLVGSFAVNLVTIATYLTLELLLLLVGTSYFAAADGHAATSVALKQAGGACGFVSGLTGFYTVGSAFFEEMLGWHWPMGDVRWLERGRRTRGRGV</sequence>
<evidence type="ECO:0000256" key="4">
    <source>
        <dbReference type="ARBA" id="ARBA00022989"/>
    </source>
</evidence>
<reference evidence="8 9" key="1">
    <citation type="submission" date="2024-04" db="EMBL/GenBank/DDBJ databases">
        <title>Phyllosticta paracitricarpa is synonymous to the EU quarantine fungus P. citricarpa based on phylogenomic analyses.</title>
        <authorList>
            <consortium name="Lawrence Berkeley National Laboratory"/>
            <person name="Van Ingen-Buijs V.A."/>
            <person name="Van Westerhoven A.C."/>
            <person name="Haridas S."/>
            <person name="Skiadas P."/>
            <person name="Martin F."/>
            <person name="Groenewald J.Z."/>
            <person name="Crous P.W."/>
            <person name="Seidl M.F."/>
        </authorList>
    </citation>
    <scope>NUCLEOTIDE SEQUENCE [LARGE SCALE GENOMIC DNA]</scope>
    <source>
        <strain evidence="8 9">CBS 123374</strain>
    </source>
</reference>
<feature type="transmembrane region" description="Helical" evidence="7">
    <location>
        <begin position="168"/>
        <end position="188"/>
    </location>
</feature>
<feature type="transmembrane region" description="Helical" evidence="7">
    <location>
        <begin position="227"/>
        <end position="249"/>
    </location>
</feature>